<protein>
    <recommendedName>
        <fullName evidence="3">Triosephosphate isomerase</fullName>
        <ecNumber evidence="3">5.3.1.1</ecNumber>
    </recommendedName>
</protein>
<comment type="subunit">
    <text evidence="3">Homodimer.</text>
</comment>
<dbReference type="Pfam" id="PF00121">
    <property type="entry name" value="TIM"/>
    <property type="match status" value="1"/>
</dbReference>
<comment type="caution">
    <text evidence="4">The sequence shown here is derived from an EMBL/GenBank/DDBJ whole genome shotgun (WGS) entry which is preliminary data.</text>
</comment>
<gene>
    <name evidence="4" type="ORF">DES51_101247</name>
</gene>
<dbReference type="GO" id="GO:0004807">
    <property type="term" value="F:triose-phosphate isomerase activity"/>
    <property type="evidence" value="ECO:0007669"/>
    <property type="project" value="UniProtKB-EC"/>
</dbReference>
<keyword evidence="5" id="KW-1185">Reference proteome</keyword>
<dbReference type="Proteomes" id="UP000247612">
    <property type="component" value="Unassembled WGS sequence"/>
</dbReference>
<keyword evidence="3" id="KW-0312">Gluconeogenesis</keyword>
<keyword evidence="2 3" id="KW-0413">Isomerase</keyword>
<dbReference type="PANTHER" id="PTHR21139:SF42">
    <property type="entry name" value="TRIOSEPHOSPHATE ISOMERASE"/>
    <property type="match status" value="1"/>
</dbReference>
<dbReference type="InterPro" id="IPR035990">
    <property type="entry name" value="TIM_sf"/>
</dbReference>
<proteinExistence type="inferred from homology"/>
<dbReference type="AlphaFoldDB" id="A0A318L125"/>
<sequence length="278" mass="31063">MKHIIVNLKRFDIPKAYHGVSECEPSAYIDTILLPLVEPLKKYPDLSFTIYPPEAYLIRGCELVKESPNIRIGCQANHYEDVSKEGNFGAFTSLRPASAMKAIGAQSSLIGHFEERRHLNTLYQLAGVNDPIIVNQVLNKEIQMAQKQGMDVCYCIGEAAEQLAQWDEVLLQQLSIGLADVDHQHVIIGYEPLWSIGPGKQPADQAYIEKVIRLVKTFDPELRVIYGGGVKLANAAMLAGIESMDGGLIGLTNFQDHLGFHPDEFLAIIERYHQHLKQ</sequence>
<dbReference type="InterPro" id="IPR000652">
    <property type="entry name" value="Triosephosphate_isomerase"/>
</dbReference>
<dbReference type="PANTHER" id="PTHR21139">
    <property type="entry name" value="TRIOSEPHOSPHATE ISOMERASE"/>
    <property type="match status" value="1"/>
</dbReference>
<dbReference type="InterPro" id="IPR013785">
    <property type="entry name" value="Aldolase_TIM"/>
</dbReference>
<comment type="catalytic activity">
    <reaction evidence="3">
        <text>D-glyceraldehyde 3-phosphate = dihydroxyacetone phosphate</text>
        <dbReference type="Rhea" id="RHEA:18585"/>
        <dbReference type="ChEBI" id="CHEBI:57642"/>
        <dbReference type="ChEBI" id="CHEBI:59776"/>
        <dbReference type="EC" id="5.3.1.1"/>
    </reaction>
</comment>
<accession>A0A318L125</accession>
<evidence type="ECO:0000313" key="4">
    <source>
        <dbReference type="EMBL" id="PXX81636.1"/>
    </source>
</evidence>
<evidence type="ECO:0000256" key="2">
    <source>
        <dbReference type="ARBA" id="ARBA00023235"/>
    </source>
</evidence>
<dbReference type="GO" id="GO:0019563">
    <property type="term" value="P:glycerol catabolic process"/>
    <property type="evidence" value="ECO:0007669"/>
    <property type="project" value="TreeGrafter"/>
</dbReference>
<dbReference type="EC" id="5.3.1.1" evidence="3"/>
<dbReference type="CDD" id="cd00311">
    <property type="entry name" value="TIM"/>
    <property type="match status" value="1"/>
</dbReference>
<comment type="subcellular location">
    <subcellularLocation>
        <location evidence="3">Cytoplasm</location>
    </subcellularLocation>
</comment>
<dbReference type="PROSITE" id="PS51440">
    <property type="entry name" value="TIM_2"/>
    <property type="match status" value="1"/>
</dbReference>
<evidence type="ECO:0000256" key="1">
    <source>
        <dbReference type="ARBA" id="ARBA00007422"/>
    </source>
</evidence>
<evidence type="ECO:0000313" key="5">
    <source>
        <dbReference type="Proteomes" id="UP000247612"/>
    </source>
</evidence>
<comment type="similarity">
    <text evidence="1 3">Belongs to the triosephosphate isomerase family.</text>
</comment>
<dbReference type="GO" id="GO:0006094">
    <property type="term" value="P:gluconeogenesis"/>
    <property type="evidence" value="ECO:0007669"/>
    <property type="project" value="UniProtKB-UniPathway"/>
</dbReference>
<evidence type="ECO:0000256" key="3">
    <source>
        <dbReference type="RuleBase" id="RU363013"/>
    </source>
</evidence>
<comment type="pathway">
    <text evidence="3">Carbohydrate biosynthesis; gluconeogenesis.</text>
</comment>
<dbReference type="OrthoDB" id="2339643at2"/>
<reference evidence="4 5" key="1">
    <citation type="submission" date="2018-05" db="EMBL/GenBank/DDBJ databases">
        <title>Genomic Encyclopedia of Type Strains, Phase IV (KMG-IV): sequencing the most valuable type-strain genomes for metagenomic binning, comparative biology and taxonomic classification.</title>
        <authorList>
            <person name="Goeker M."/>
        </authorList>
    </citation>
    <scope>NUCLEOTIDE SEQUENCE [LARGE SCALE GENOMIC DNA]</scope>
    <source>
        <strain evidence="4 5">JC118</strain>
    </source>
</reference>
<name>A0A318L125_9FIRM</name>
<dbReference type="UniPathway" id="UPA00109">
    <property type="reaction ID" value="UER00189"/>
</dbReference>
<organism evidence="4 5">
    <name type="scientific">Dielma fastidiosa</name>
    <dbReference type="NCBI Taxonomy" id="1034346"/>
    <lineage>
        <taxon>Bacteria</taxon>
        <taxon>Bacillati</taxon>
        <taxon>Bacillota</taxon>
        <taxon>Erysipelotrichia</taxon>
        <taxon>Erysipelotrichales</taxon>
        <taxon>Erysipelotrichaceae</taxon>
        <taxon>Dielma</taxon>
    </lineage>
</organism>
<dbReference type="GO" id="GO:0005829">
    <property type="term" value="C:cytosol"/>
    <property type="evidence" value="ECO:0007669"/>
    <property type="project" value="TreeGrafter"/>
</dbReference>
<keyword evidence="3" id="KW-0963">Cytoplasm</keyword>
<comment type="pathway">
    <text evidence="3">Carbohydrate degradation; glycolysis; D-glyceraldehyde 3-phosphate from glycerone phosphate: step 1/1.</text>
</comment>
<keyword evidence="3" id="KW-0324">Glycolysis</keyword>
<dbReference type="STRING" id="1034346.GCA_000313565_00244"/>
<dbReference type="UniPathway" id="UPA00138"/>
<dbReference type="GO" id="GO:0006096">
    <property type="term" value="P:glycolytic process"/>
    <property type="evidence" value="ECO:0007669"/>
    <property type="project" value="UniProtKB-UniPathway"/>
</dbReference>
<dbReference type="SUPFAM" id="SSF51351">
    <property type="entry name" value="Triosephosphate isomerase (TIM)"/>
    <property type="match status" value="1"/>
</dbReference>
<dbReference type="EMBL" id="QJKH01000001">
    <property type="protein sequence ID" value="PXX81636.1"/>
    <property type="molecule type" value="Genomic_DNA"/>
</dbReference>
<dbReference type="RefSeq" id="WP_022936551.1">
    <property type="nucleotide sequence ID" value="NZ_CABKRQ010000001.1"/>
</dbReference>
<dbReference type="Gene3D" id="3.20.20.70">
    <property type="entry name" value="Aldolase class I"/>
    <property type="match status" value="1"/>
</dbReference>
<dbReference type="GO" id="GO:0046166">
    <property type="term" value="P:glyceraldehyde-3-phosphate biosynthetic process"/>
    <property type="evidence" value="ECO:0007669"/>
    <property type="project" value="TreeGrafter"/>
</dbReference>